<feature type="repeat" description="ANK" evidence="3">
    <location>
        <begin position="357"/>
        <end position="392"/>
    </location>
</feature>
<keyword evidence="2 3" id="KW-0040">ANK repeat</keyword>
<feature type="repeat" description="ANK" evidence="3">
    <location>
        <begin position="323"/>
        <end position="356"/>
    </location>
</feature>
<evidence type="ECO:0000313" key="5">
    <source>
        <dbReference type="Proteomes" id="UP000215335"/>
    </source>
</evidence>
<evidence type="ECO:0000313" key="4">
    <source>
        <dbReference type="EMBL" id="OXU23247.1"/>
    </source>
</evidence>
<proteinExistence type="predicted"/>
<dbReference type="OrthoDB" id="1577640at2759"/>
<dbReference type="PROSITE" id="PS50088">
    <property type="entry name" value="ANK_REPEAT"/>
    <property type="match status" value="6"/>
</dbReference>
<dbReference type="PANTHER" id="PTHR24198:SF165">
    <property type="entry name" value="ANKYRIN REPEAT-CONTAINING PROTEIN-RELATED"/>
    <property type="match status" value="1"/>
</dbReference>
<organism evidence="4 5">
    <name type="scientific">Trichomalopsis sarcophagae</name>
    <dbReference type="NCBI Taxonomy" id="543379"/>
    <lineage>
        <taxon>Eukaryota</taxon>
        <taxon>Metazoa</taxon>
        <taxon>Ecdysozoa</taxon>
        <taxon>Arthropoda</taxon>
        <taxon>Hexapoda</taxon>
        <taxon>Insecta</taxon>
        <taxon>Pterygota</taxon>
        <taxon>Neoptera</taxon>
        <taxon>Endopterygota</taxon>
        <taxon>Hymenoptera</taxon>
        <taxon>Apocrita</taxon>
        <taxon>Proctotrupomorpha</taxon>
        <taxon>Chalcidoidea</taxon>
        <taxon>Pteromalidae</taxon>
        <taxon>Pteromalinae</taxon>
        <taxon>Trichomalopsis</taxon>
    </lineage>
</organism>
<dbReference type="STRING" id="543379.A0A232EY47"/>
<dbReference type="PANTHER" id="PTHR24198">
    <property type="entry name" value="ANKYRIN REPEAT AND PROTEIN KINASE DOMAIN-CONTAINING PROTEIN"/>
    <property type="match status" value="1"/>
</dbReference>
<feature type="repeat" description="ANK" evidence="3">
    <location>
        <begin position="253"/>
        <end position="288"/>
    </location>
</feature>
<dbReference type="PROSITE" id="PS50297">
    <property type="entry name" value="ANK_REP_REGION"/>
    <property type="match status" value="4"/>
</dbReference>
<sequence length="585" mass="66508">MFGSNYITFRVDKCHGYYVDSTSSDPYCDEQVKNYDEMLYRALVQIFQKHRQPQDSFVQRIFGPVIQPLTRYTSGQMIELLRASDRDIMVKRILELEPGLSSIFPKGNNFPILWIAVLGSLHNSAELLVRSGGYVNERCVIKLDHCVEEKWNILQLVLKMYPSSRNDRFIGLLLDHGADFEDHDPNGETVLHSAVSRCRVRVTKLLLEKGADANVRGAEGRVPILTAAGGRKADELVPILVKFKADVTARDSNGQSVLHRLASSSYGEHVDLAKTLIRKGVSVDGRDSIRQYQPIHWAVQCGKHKLVNLLLDNGADVNAQMIGGESPLYLAVQYACPIALLRTLLNRGANVDLKTVGGQTVLHNACRHCNKKNVKIIKLLLSVGANVFAEDRHGFTPLVYSNLNDIEDIDEKFENPSIRLMLKSLALKKASMESPEEVKDERVIKMYPKLWTYYQICQAHLAKAKSMKFIKNYTYFHLLTQDHRHLVTSLSDVRFDRSNVKQTDLRGLFIYAEDILRALHHAQKHYHFVASNVLPWMILKKRVACYLDKCEECDMKQVVQDSRKNGENPAKLTIKNVKIFDDDSE</sequence>
<gene>
    <name evidence="4" type="ORF">TSAR_000673</name>
</gene>
<dbReference type="PRINTS" id="PR01415">
    <property type="entry name" value="ANKYRIN"/>
</dbReference>
<dbReference type="EMBL" id="NNAY01001678">
    <property type="protein sequence ID" value="OXU23247.1"/>
    <property type="molecule type" value="Genomic_DNA"/>
</dbReference>
<dbReference type="InterPro" id="IPR036770">
    <property type="entry name" value="Ankyrin_rpt-contain_sf"/>
</dbReference>
<feature type="repeat" description="ANK" evidence="3">
    <location>
        <begin position="290"/>
        <end position="322"/>
    </location>
</feature>
<dbReference type="InterPro" id="IPR002110">
    <property type="entry name" value="Ankyrin_rpt"/>
</dbReference>
<dbReference type="SUPFAM" id="SSF48403">
    <property type="entry name" value="Ankyrin repeat"/>
    <property type="match status" value="1"/>
</dbReference>
<evidence type="ECO:0000256" key="3">
    <source>
        <dbReference type="PROSITE-ProRule" id="PRU00023"/>
    </source>
</evidence>
<accession>A0A232EY47</accession>
<feature type="repeat" description="ANK" evidence="3">
    <location>
        <begin position="186"/>
        <end position="218"/>
    </location>
</feature>
<dbReference type="Proteomes" id="UP000215335">
    <property type="component" value="Unassembled WGS sequence"/>
</dbReference>
<dbReference type="Pfam" id="PF12796">
    <property type="entry name" value="Ank_2"/>
    <property type="match status" value="3"/>
</dbReference>
<reference evidence="4 5" key="1">
    <citation type="journal article" date="2017" name="Curr. Biol.">
        <title>The Evolution of Venom by Co-option of Single-Copy Genes.</title>
        <authorList>
            <person name="Martinson E.O."/>
            <person name="Mrinalini"/>
            <person name="Kelkar Y.D."/>
            <person name="Chang C.H."/>
            <person name="Werren J.H."/>
        </authorList>
    </citation>
    <scope>NUCLEOTIDE SEQUENCE [LARGE SCALE GENOMIC DNA]</scope>
    <source>
        <strain evidence="4 5">Alberta</strain>
        <tissue evidence="4">Whole body</tissue>
    </source>
</reference>
<feature type="repeat" description="ANK" evidence="3">
    <location>
        <begin position="219"/>
        <end position="252"/>
    </location>
</feature>
<dbReference type="Gene3D" id="1.25.40.20">
    <property type="entry name" value="Ankyrin repeat-containing domain"/>
    <property type="match status" value="1"/>
</dbReference>
<keyword evidence="1" id="KW-0677">Repeat</keyword>
<dbReference type="AlphaFoldDB" id="A0A232EY47"/>
<keyword evidence="5" id="KW-1185">Reference proteome</keyword>
<evidence type="ECO:0000256" key="1">
    <source>
        <dbReference type="ARBA" id="ARBA00022737"/>
    </source>
</evidence>
<evidence type="ECO:0000256" key="2">
    <source>
        <dbReference type="ARBA" id="ARBA00023043"/>
    </source>
</evidence>
<dbReference type="SMART" id="SM00248">
    <property type="entry name" value="ANK"/>
    <property type="match status" value="8"/>
</dbReference>
<protein>
    <submittedName>
        <fullName evidence="4">Uncharacterized protein</fullName>
    </submittedName>
</protein>
<comment type="caution">
    <text evidence="4">The sequence shown here is derived from an EMBL/GenBank/DDBJ whole genome shotgun (WGS) entry which is preliminary data.</text>
</comment>
<name>A0A232EY47_9HYME</name>